<evidence type="ECO:0000313" key="2">
    <source>
        <dbReference type="EMBL" id="GEU39632.1"/>
    </source>
</evidence>
<protein>
    <submittedName>
        <fullName evidence="2">Putative mitochondrial protein</fullName>
    </submittedName>
</protein>
<feature type="compositionally biased region" description="Basic and acidic residues" evidence="1">
    <location>
        <begin position="429"/>
        <end position="441"/>
    </location>
</feature>
<gene>
    <name evidence="2" type="ORF">Tci_011610</name>
</gene>
<evidence type="ECO:0000256" key="1">
    <source>
        <dbReference type="SAM" id="MobiDB-lite"/>
    </source>
</evidence>
<feature type="region of interest" description="Disordered" evidence="1">
    <location>
        <begin position="406"/>
        <end position="502"/>
    </location>
</feature>
<proteinExistence type="predicted"/>
<feature type="compositionally biased region" description="Low complexity" evidence="1">
    <location>
        <begin position="49"/>
        <end position="62"/>
    </location>
</feature>
<comment type="caution">
    <text evidence="2">The sequence shown here is derived from an EMBL/GenBank/DDBJ whole genome shotgun (WGS) entry which is preliminary data.</text>
</comment>
<feature type="region of interest" description="Disordered" evidence="1">
    <location>
        <begin position="641"/>
        <end position="679"/>
    </location>
</feature>
<feature type="compositionally biased region" description="Polar residues" evidence="1">
    <location>
        <begin position="406"/>
        <end position="428"/>
    </location>
</feature>
<sequence length="679" mass="76882">MSICLDQECWTLLQHKAMALLLSQYNVIALKPAVSTGTPSSTTIDQDAPSTSTPQTTQETPSPIIPLGVEEADHDIEFHTWILIPLLIFQFQNQVSLSEPVDTPMVEKSKLDEDPQRKAIDPTCYHGMIGTLMYLTTNRPDLVFSMCMRARYQEKPTEKHLHEQFSYIIKKVKDSESYEFFLANKKCIVDAEVFRKILDICPRVEGEEFTTVQYDDATLTFLIELGYKGPLHKYTNIENVDYFELIWEDIAFQIDHMKEMRSRRETMPFLRFTRVIINHFLSEHKYIPLVKFLPRKAKGVKERRQHIHVNVSDSEPPGMKTASRRVIKKKVTIFAAENIVPDLDVTLELSKSIRLTKAAEKEAARQVHATHARIVTKSVPEPARRRPSGIAIRDTPQVSKKVFSNPSQKLKGVQSLTPEEQEATNTMKTLKESKKTSKRQPDTIGSSEGTGRIPGVPDESIVIYGTSSERTSTKLGIPDEEKITSKEKEYDEKKDDDDDDDKCIDLEMTNDEETEDEFVQVQETPLVAHVTTLPPLSVSTIPHVPHQTTASIPTPPITNDASTITTTIPEFDALYAIQLRVAKLEKDVSELKKIDHSAEALATLKLQVPTVVDNILDPNLEPVEEPIVEVVMDDVINTTGEDVVCDDDQPQETSEPKTYKTLNQDWFKQPPRPPTPDLE</sequence>
<dbReference type="EMBL" id="BKCJ010001199">
    <property type="protein sequence ID" value="GEU39632.1"/>
    <property type="molecule type" value="Genomic_DNA"/>
</dbReference>
<reference evidence="2" key="1">
    <citation type="journal article" date="2019" name="Sci. Rep.">
        <title>Draft genome of Tanacetum cinerariifolium, the natural source of mosquito coil.</title>
        <authorList>
            <person name="Yamashiro T."/>
            <person name="Shiraishi A."/>
            <person name="Satake H."/>
            <person name="Nakayama K."/>
        </authorList>
    </citation>
    <scope>NUCLEOTIDE SEQUENCE</scope>
</reference>
<accession>A0A6L2JSJ5</accession>
<feature type="compositionally biased region" description="Basic and acidic residues" evidence="1">
    <location>
        <begin position="477"/>
        <end position="493"/>
    </location>
</feature>
<feature type="compositionally biased region" description="Polar residues" evidence="1">
    <location>
        <begin position="465"/>
        <end position="474"/>
    </location>
</feature>
<feature type="compositionally biased region" description="Pro residues" evidence="1">
    <location>
        <begin position="670"/>
        <end position="679"/>
    </location>
</feature>
<name>A0A6L2JSJ5_TANCI</name>
<organism evidence="2">
    <name type="scientific">Tanacetum cinerariifolium</name>
    <name type="common">Dalmatian daisy</name>
    <name type="synonym">Chrysanthemum cinerariifolium</name>
    <dbReference type="NCBI Taxonomy" id="118510"/>
    <lineage>
        <taxon>Eukaryota</taxon>
        <taxon>Viridiplantae</taxon>
        <taxon>Streptophyta</taxon>
        <taxon>Embryophyta</taxon>
        <taxon>Tracheophyta</taxon>
        <taxon>Spermatophyta</taxon>
        <taxon>Magnoliopsida</taxon>
        <taxon>eudicotyledons</taxon>
        <taxon>Gunneridae</taxon>
        <taxon>Pentapetalae</taxon>
        <taxon>asterids</taxon>
        <taxon>campanulids</taxon>
        <taxon>Asterales</taxon>
        <taxon>Asteraceae</taxon>
        <taxon>Asteroideae</taxon>
        <taxon>Anthemideae</taxon>
        <taxon>Anthemidinae</taxon>
        <taxon>Tanacetum</taxon>
    </lineage>
</organism>
<feature type="region of interest" description="Disordered" evidence="1">
    <location>
        <begin position="37"/>
        <end position="62"/>
    </location>
</feature>
<dbReference type="AlphaFoldDB" id="A0A6L2JSJ5"/>